<protein>
    <submittedName>
        <fullName evidence="1">Uncharacterized protein</fullName>
    </submittedName>
</protein>
<dbReference type="Proteomes" id="UP000285123">
    <property type="component" value="Unassembled WGS sequence"/>
</dbReference>
<accession>A0A423PRM0</accession>
<proteinExistence type="predicted"/>
<evidence type="ECO:0000313" key="1">
    <source>
        <dbReference type="EMBL" id="ROO28255.1"/>
    </source>
</evidence>
<organism evidence="1 2">
    <name type="scientific">Salinisphaera orenii YIM 95161</name>
    <dbReference type="NCBI Taxonomy" id="1051139"/>
    <lineage>
        <taxon>Bacteria</taxon>
        <taxon>Pseudomonadati</taxon>
        <taxon>Pseudomonadota</taxon>
        <taxon>Gammaproteobacteria</taxon>
        <taxon>Salinisphaerales</taxon>
        <taxon>Salinisphaeraceae</taxon>
        <taxon>Salinisphaera</taxon>
    </lineage>
</organism>
<sequence>MSFFAGFEAFAICAQRFASLPDRAVKSIGRDGAVRPNRMRQFFVLRPMIIAAE</sequence>
<comment type="caution">
    <text evidence="1">The sequence shown here is derived from an EMBL/GenBank/DDBJ whole genome shotgun (WGS) entry which is preliminary data.</text>
</comment>
<name>A0A423PRM0_9GAMM</name>
<reference evidence="1 2" key="1">
    <citation type="submission" date="2013-10" db="EMBL/GenBank/DDBJ databases">
        <title>Salinisphaera halophila YIM 95161 Genome Sequencing.</title>
        <authorList>
            <person name="Lai Q."/>
            <person name="Li C."/>
            <person name="Shao Z."/>
        </authorList>
    </citation>
    <scope>NUCLEOTIDE SEQUENCE [LARGE SCALE GENOMIC DNA]</scope>
    <source>
        <strain evidence="1 2">YIM 95161</strain>
    </source>
</reference>
<gene>
    <name evidence="1" type="ORF">SAHL_10385</name>
</gene>
<dbReference type="AlphaFoldDB" id="A0A423PRM0"/>
<evidence type="ECO:0000313" key="2">
    <source>
        <dbReference type="Proteomes" id="UP000285123"/>
    </source>
</evidence>
<dbReference type="EMBL" id="AYKF01000088">
    <property type="protein sequence ID" value="ROO28255.1"/>
    <property type="molecule type" value="Genomic_DNA"/>
</dbReference>